<feature type="compositionally biased region" description="Basic and acidic residues" evidence="2">
    <location>
        <begin position="1"/>
        <end position="21"/>
    </location>
</feature>
<evidence type="ECO:0000259" key="6">
    <source>
        <dbReference type="Pfam" id="PF04389"/>
    </source>
</evidence>
<dbReference type="Proteomes" id="UP000006310">
    <property type="component" value="Chromosome 2"/>
</dbReference>
<dbReference type="CDD" id="cd03874">
    <property type="entry name" value="M28_PMSA_TfR_like"/>
    <property type="match status" value="1"/>
</dbReference>
<dbReference type="SUPFAM" id="SSF47672">
    <property type="entry name" value="Transferrin receptor-like dimerisation domain"/>
    <property type="match status" value="1"/>
</dbReference>
<dbReference type="STRING" id="1071383.J7RHT8"/>
<dbReference type="Pfam" id="PF02225">
    <property type="entry name" value="PA"/>
    <property type="match status" value="1"/>
</dbReference>
<reference evidence="7 8" key="1">
    <citation type="journal article" date="2011" name="Proc. Natl. Acad. Sci. U.S.A.">
        <title>Evolutionary erosion of yeast sex chromosomes by mating-type switching accidents.</title>
        <authorList>
            <person name="Gordon J.L."/>
            <person name="Armisen D."/>
            <person name="Proux-Wera E."/>
            <person name="Oheigeartaigh S.S."/>
            <person name="Byrne K.P."/>
            <person name="Wolfe K.H."/>
        </authorList>
    </citation>
    <scope>NUCLEOTIDE SEQUENCE [LARGE SCALE GENOMIC DNA]</scope>
    <source>
        <strain evidence="8">ATCC MYA-139 / BCRC 22969 / CBS 8797 / CCRC 22969 / KCTC 17520 / NBRC 10181 / NCYC 3082</strain>
    </source>
</reference>
<organism evidence="7 8">
    <name type="scientific">Huiozyma naganishii (strain ATCC MYA-139 / BCRC 22969 / CBS 8797 / KCTC 17520 / NBRC 10181 / NCYC 3082 / Yp74L-3)</name>
    <name type="common">Yeast</name>
    <name type="synonym">Kazachstania naganishii</name>
    <dbReference type="NCBI Taxonomy" id="1071383"/>
    <lineage>
        <taxon>Eukaryota</taxon>
        <taxon>Fungi</taxon>
        <taxon>Dikarya</taxon>
        <taxon>Ascomycota</taxon>
        <taxon>Saccharomycotina</taxon>
        <taxon>Saccharomycetes</taxon>
        <taxon>Saccharomycetales</taxon>
        <taxon>Saccharomycetaceae</taxon>
        <taxon>Huiozyma</taxon>
    </lineage>
</organism>
<dbReference type="Gene3D" id="3.50.30.30">
    <property type="match status" value="1"/>
</dbReference>
<dbReference type="InterPro" id="IPR007365">
    <property type="entry name" value="TFR-like_dimer_dom"/>
</dbReference>
<dbReference type="KEGG" id="kng:KNAG_0B06840"/>
<evidence type="ECO:0000259" key="4">
    <source>
        <dbReference type="Pfam" id="PF02225"/>
    </source>
</evidence>
<dbReference type="InterPro" id="IPR007484">
    <property type="entry name" value="Peptidase_M28"/>
</dbReference>
<dbReference type="InterPro" id="IPR036757">
    <property type="entry name" value="TFR-like_dimer_dom_sf"/>
</dbReference>
<dbReference type="CDD" id="cd02121">
    <property type="entry name" value="PA_GCPII_like"/>
    <property type="match status" value="1"/>
</dbReference>
<evidence type="ECO:0000259" key="5">
    <source>
        <dbReference type="Pfam" id="PF04253"/>
    </source>
</evidence>
<feature type="domain" description="Transferrin receptor-like dimerisation" evidence="5">
    <location>
        <begin position="674"/>
        <end position="781"/>
    </location>
</feature>
<dbReference type="OrthoDB" id="5841748at2759"/>
<accession>J7RHT8</accession>
<feature type="region of interest" description="Disordered" evidence="2">
    <location>
        <begin position="1"/>
        <end position="40"/>
    </location>
</feature>
<dbReference type="HOGENOM" id="CLU_005688_2_0_1"/>
<protein>
    <submittedName>
        <fullName evidence="7">Uncharacterized protein</fullName>
    </submittedName>
</protein>
<dbReference type="SUPFAM" id="SSF52025">
    <property type="entry name" value="PA domain"/>
    <property type="match status" value="1"/>
</dbReference>
<dbReference type="PANTHER" id="PTHR10404:SF46">
    <property type="entry name" value="VACUOLAR PROTEIN SORTING-ASSOCIATED PROTEIN 70"/>
    <property type="match status" value="1"/>
</dbReference>
<proteinExistence type="inferred from homology"/>
<name>J7RHT8_HUIN7</name>
<dbReference type="EMBL" id="HE978315">
    <property type="protein sequence ID" value="CCK69108.1"/>
    <property type="molecule type" value="Genomic_DNA"/>
</dbReference>
<keyword evidence="3" id="KW-1133">Transmembrane helix</keyword>
<keyword evidence="8" id="KW-1185">Reference proteome</keyword>
<dbReference type="InterPro" id="IPR039373">
    <property type="entry name" value="Peptidase_M28B"/>
</dbReference>
<keyword evidence="3" id="KW-0472">Membrane</keyword>
<dbReference type="GO" id="GO:0004180">
    <property type="term" value="F:carboxypeptidase activity"/>
    <property type="evidence" value="ECO:0007669"/>
    <property type="project" value="TreeGrafter"/>
</dbReference>
<evidence type="ECO:0000313" key="8">
    <source>
        <dbReference type="Proteomes" id="UP000006310"/>
    </source>
</evidence>
<dbReference type="Gene3D" id="3.40.630.10">
    <property type="entry name" value="Zn peptidases"/>
    <property type="match status" value="1"/>
</dbReference>
<dbReference type="PANTHER" id="PTHR10404">
    <property type="entry name" value="N-ACETYLATED-ALPHA-LINKED ACIDIC DIPEPTIDASE"/>
    <property type="match status" value="1"/>
</dbReference>
<gene>
    <name evidence="7" type="primary">KNAG0B06840</name>
    <name evidence="7" type="ordered locus">KNAG_0B06840</name>
</gene>
<dbReference type="InterPro" id="IPR003137">
    <property type="entry name" value="PA_domain"/>
</dbReference>
<dbReference type="Pfam" id="PF04389">
    <property type="entry name" value="Peptidase_M28"/>
    <property type="match status" value="1"/>
</dbReference>
<dbReference type="RefSeq" id="XP_022463354.1">
    <property type="nucleotide sequence ID" value="XM_022606683.1"/>
</dbReference>
<dbReference type="OMA" id="QGSTEWV"/>
<dbReference type="Gene3D" id="1.20.930.40">
    <property type="entry name" value="Transferrin receptor-like, dimerisation domain"/>
    <property type="match status" value="1"/>
</dbReference>
<sequence>MSDYSDRAATEREPLVGDRSHSPTQYVPGDDSIENGYPMPRLRRRGSTISSIASGYNAIREHMDKRKFVSLVITSIVIYLGFVALFAPRTSLSRDFRRWHSSKLTTAEVFRIYLNALQDENRIKKHVHSLTEGNTNSLDYMLQQFHELGYRPKLENIYPWITQHVDTQLKLISGGETIWDAPLIEDCNESSACIAHNNHTATTKGFHYYAPNGNVTAQYVYCNYGTLEDYETLLQNGIDIDGKIHIVRYGDINRGLKVKNAQLYGASAVIMYTDPYDDGLITESNGYTPFPKGPARNPTAIERGTVEFFTESPGDPTTPGYSSKFPDTERHSPAGKFSMIPSIPVSARDIQPILEKLNGCGKQLGSRGNIYGFRYFSGPSPEDIQVQLYNEQNTSIVKMTNLVVDIPGIFADGETIIGCHRDTWSLSNTGESASGCAILLEIASGMKTLLHKGWKPLRPIRFVSWDGEENGMLGSTEYIDEHSDVLQRSALAYLNLDKAVTGSQFTVAAHPLLENVIKTAARYTNFKGQDDVTLHDEWTRTSNATVDHLNGDSDYLGFQYHLGIPSASFNFAQNNSGDAIYHWHSLFDSVQFVEDFIDGDYKLHNTLATFTGIVALMMSENELNNFKTHSLFEILYEKYSYLYEGILNAFPHDNELQKLADSLSTTVEILAKMDSVRFDSKNKKLARDCVQDYPVWALLTKLKLYLNLLRSNNKLKQIDRLFVTKIGLNDREWLKHSVFSPNKYTGIQGCTIPGIYEALIETDRDQVHQWLILLSTQLNNMRYLLL</sequence>
<reference evidence="8" key="2">
    <citation type="submission" date="2012-08" db="EMBL/GenBank/DDBJ databases">
        <title>Genome sequence of Kazachstania naganishii.</title>
        <authorList>
            <person name="Gordon J.L."/>
            <person name="Armisen D."/>
            <person name="Proux-Wera E."/>
            <person name="OhEigeartaigh S.S."/>
            <person name="Byrne K.P."/>
            <person name="Wolfe K.H."/>
        </authorList>
    </citation>
    <scope>NUCLEOTIDE SEQUENCE [LARGE SCALE GENOMIC DNA]</scope>
    <source>
        <strain evidence="8">ATCC MYA-139 / BCRC 22969 / CBS 8797 / CCRC 22969 / KCTC 17520 / NBRC 10181 / NCYC 3082</strain>
    </source>
</reference>
<feature type="domain" description="Peptidase M28" evidence="6">
    <location>
        <begin position="401"/>
        <end position="591"/>
    </location>
</feature>
<dbReference type="AlphaFoldDB" id="J7RHT8"/>
<feature type="domain" description="PA" evidence="4">
    <location>
        <begin position="216"/>
        <end position="281"/>
    </location>
</feature>
<feature type="transmembrane region" description="Helical" evidence="3">
    <location>
        <begin position="68"/>
        <end position="87"/>
    </location>
</feature>
<dbReference type="SUPFAM" id="SSF53187">
    <property type="entry name" value="Zn-dependent exopeptidases"/>
    <property type="match status" value="1"/>
</dbReference>
<evidence type="ECO:0000313" key="7">
    <source>
        <dbReference type="EMBL" id="CCK69108.1"/>
    </source>
</evidence>
<evidence type="ECO:0000256" key="1">
    <source>
        <dbReference type="ARBA" id="ARBA00005634"/>
    </source>
</evidence>
<dbReference type="FunFam" id="3.40.630.10:FF:000101">
    <property type="entry name" value="N-acetylated alpha-linked acidic dipeptidase like 1"/>
    <property type="match status" value="1"/>
</dbReference>
<dbReference type="Pfam" id="PF04253">
    <property type="entry name" value="TFR_dimer"/>
    <property type="match status" value="1"/>
</dbReference>
<evidence type="ECO:0000256" key="2">
    <source>
        <dbReference type="SAM" id="MobiDB-lite"/>
    </source>
</evidence>
<evidence type="ECO:0000256" key="3">
    <source>
        <dbReference type="SAM" id="Phobius"/>
    </source>
</evidence>
<dbReference type="GeneID" id="34524758"/>
<keyword evidence="3" id="KW-0812">Transmembrane</keyword>
<dbReference type="InterPro" id="IPR046450">
    <property type="entry name" value="PA_dom_sf"/>
</dbReference>
<comment type="similarity">
    <text evidence="1">Belongs to the peptidase M28 family. M28B subfamily.</text>
</comment>
<dbReference type="eggNOG" id="KOG2195">
    <property type="taxonomic scope" value="Eukaryota"/>
</dbReference>